<dbReference type="PANTHER" id="PTHR34688:SF2">
    <property type="entry name" value="CYTOCHROME C6, CHLOROPLASTIC"/>
    <property type="match status" value="1"/>
</dbReference>
<dbReference type="PROSITE" id="PS51007">
    <property type="entry name" value="CYTC"/>
    <property type="match status" value="1"/>
</dbReference>
<dbReference type="SUPFAM" id="SSF46626">
    <property type="entry name" value="Cytochrome c"/>
    <property type="match status" value="1"/>
</dbReference>
<gene>
    <name evidence="11" type="primary">petJ</name>
    <name evidence="11" type="ordered locus">AM1_2756</name>
</gene>
<dbReference type="PANTHER" id="PTHR34688">
    <property type="entry name" value="CYTOCHROME C6, CHLOROPLASTIC"/>
    <property type="match status" value="1"/>
</dbReference>
<dbReference type="GO" id="GO:0031979">
    <property type="term" value="C:plasma membrane-derived thylakoid lumen"/>
    <property type="evidence" value="ECO:0007669"/>
    <property type="project" value="UniProtKB-SubCell"/>
</dbReference>
<dbReference type="InterPro" id="IPR008168">
    <property type="entry name" value="Cyt_C_IC"/>
</dbReference>
<dbReference type="Pfam" id="PF13442">
    <property type="entry name" value="Cytochrome_CBB3"/>
    <property type="match status" value="1"/>
</dbReference>
<dbReference type="EMBL" id="CP000828">
    <property type="protein sequence ID" value="ABW27756.1"/>
    <property type="molecule type" value="Genomic_DNA"/>
</dbReference>
<keyword evidence="12" id="KW-1185">Reference proteome</keyword>
<keyword evidence="6" id="KW-0249">Electron transport</keyword>
<dbReference type="PRINTS" id="PR00605">
    <property type="entry name" value="CYTCHROMECIC"/>
</dbReference>
<name>B0C975_ACAM1</name>
<proteinExistence type="inferred from homology"/>
<sequence length="121" mass="13345">MLKLFRVSMALSRKAGLWVGLILMWLGVNLAPAWAASPGDGAVLFETYCAGCHPKGGNIIRRRKTLKLKSLQRDGYDTLAPVINLITQGQNNMPGFADQLNDTQIETVAQFVLEQASNNWK</sequence>
<protein>
    <submittedName>
        <fullName evidence="11">Cytochrome c6 PetJ</fullName>
    </submittedName>
</protein>
<evidence type="ECO:0000256" key="7">
    <source>
        <dbReference type="ARBA" id="ARBA00023004"/>
    </source>
</evidence>
<evidence type="ECO:0000256" key="1">
    <source>
        <dbReference type="ARBA" id="ARBA00004518"/>
    </source>
</evidence>
<reference evidence="11 12" key="1">
    <citation type="journal article" date="2008" name="Proc. Natl. Acad. Sci. U.S.A.">
        <title>Niche adaptation and genome expansion in the chlorophyll d-producing cyanobacterium Acaryochloris marina.</title>
        <authorList>
            <person name="Swingley W.D."/>
            <person name="Chen M."/>
            <person name="Cheung P.C."/>
            <person name="Conrad A.L."/>
            <person name="Dejesa L.C."/>
            <person name="Hao J."/>
            <person name="Honchak B.M."/>
            <person name="Karbach L.E."/>
            <person name="Kurdoglu A."/>
            <person name="Lahiri S."/>
            <person name="Mastrian S.D."/>
            <person name="Miyashita H."/>
            <person name="Page L."/>
            <person name="Ramakrishna P."/>
            <person name="Satoh S."/>
            <person name="Sattley W.M."/>
            <person name="Shimada Y."/>
            <person name="Taylor H.L."/>
            <person name="Tomo T."/>
            <person name="Tsuchiya T."/>
            <person name="Wang Z.T."/>
            <person name="Raymond J."/>
            <person name="Mimuro M."/>
            <person name="Blankenship R.E."/>
            <person name="Touchman J.W."/>
        </authorList>
    </citation>
    <scope>NUCLEOTIDE SEQUENCE [LARGE SCALE GENOMIC DNA]</scope>
    <source>
        <strain evidence="12">MBIC 11017</strain>
    </source>
</reference>
<evidence type="ECO:0000256" key="6">
    <source>
        <dbReference type="ARBA" id="ARBA00022982"/>
    </source>
</evidence>
<dbReference type="InterPro" id="IPR036909">
    <property type="entry name" value="Cyt_c-like_dom_sf"/>
</dbReference>
<evidence type="ECO:0000313" key="12">
    <source>
        <dbReference type="Proteomes" id="UP000000268"/>
    </source>
</evidence>
<keyword evidence="8" id="KW-0793">Thylakoid</keyword>
<evidence type="ECO:0000256" key="5">
    <source>
        <dbReference type="ARBA" id="ARBA00022723"/>
    </source>
</evidence>
<evidence type="ECO:0000256" key="2">
    <source>
        <dbReference type="ARBA" id="ARBA00009650"/>
    </source>
</evidence>
<comment type="subcellular location">
    <subcellularLocation>
        <location evidence="1">Cellular thylakoid lumen</location>
    </subcellularLocation>
</comment>
<dbReference type="Gene3D" id="1.10.760.10">
    <property type="entry name" value="Cytochrome c-like domain"/>
    <property type="match status" value="1"/>
</dbReference>
<evidence type="ECO:0000256" key="3">
    <source>
        <dbReference type="ARBA" id="ARBA00022448"/>
    </source>
</evidence>
<dbReference type="eggNOG" id="COG2010">
    <property type="taxonomic scope" value="Bacteria"/>
</dbReference>
<keyword evidence="3" id="KW-0813">Transport</keyword>
<dbReference type="GO" id="GO:0009055">
    <property type="term" value="F:electron transfer activity"/>
    <property type="evidence" value="ECO:0007669"/>
    <property type="project" value="InterPro"/>
</dbReference>
<dbReference type="AlphaFoldDB" id="B0C975"/>
<dbReference type="GO" id="GO:0005506">
    <property type="term" value="F:iron ion binding"/>
    <property type="evidence" value="ECO:0007669"/>
    <property type="project" value="InterPro"/>
</dbReference>
<keyword evidence="7 9" id="KW-0408">Iron</keyword>
<dbReference type="HOGENOM" id="CLU_101159_1_0_3"/>
<dbReference type="Proteomes" id="UP000000268">
    <property type="component" value="Chromosome"/>
</dbReference>
<dbReference type="InterPro" id="IPR023655">
    <property type="entry name" value="Cyt_C6"/>
</dbReference>
<evidence type="ECO:0000313" key="11">
    <source>
        <dbReference type="EMBL" id="ABW27756.1"/>
    </source>
</evidence>
<evidence type="ECO:0000256" key="8">
    <source>
        <dbReference type="ARBA" id="ARBA00023078"/>
    </source>
</evidence>
<evidence type="ECO:0000256" key="4">
    <source>
        <dbReference type="ARBA" id="ARBA00022617"/>
    </source>
</evidence>
<dbReference type="InterPro" id="IPR009056">
    <property type="entry name" value="Cyt_c-like_dom"/>
</dbReference>
<comment type="similarity">
    <text evidence="2">Belongs to the cytochrome c family. PetJ subfamily.</text>
</comment>
<keyword evidence="5 9" id="KW-0479">Metal-binding</keyword>
<dbReference type="KEGG" id="amr:AM1_2756"/>
<dbReference type="GO" id="GO:0020037">
    <property type="term" value="F:heme binding"/>
    <property type="evidence" value="ECO:0007669"/>
    <property type="project" value="InterPro"/>
</dbReference>
<organism evidence="11 12">
    <name type="scientific">Acaryochloris marina (strain MBIC 11017)</name>
    <dbReference type="NCBI Taxonomy" id="329726"/>
    <lineage>
        <taxon>Bacteria</taxon>
        <taxon>Bacillati</taxon>
        <taxon>Cyanobacteriota</taxon>
        <taxon>Cyanophyceae</taxon>
        <taxon>Acaryochloridales</taxon>
        <taxon>Acaryochloridaceae</taxon>
        <taxon>Acaryochloris</taxon>
    </lineage>
</organism>
<dbReference type="STRING" id="329726.AM1_2756"/>
<feature type="domain" description="Cytochrome c" evidence="10">
    <location>
        <begin position="36"/>
        <end position="116"/>
    </location>
</feature>
<evidence type="ECO:0000256" key="9">
    <source>
        <dbReference type="PROSITE-ProRule" id="PRU00433"/>
    </source>
</evidence>
<accession>B0C975</accession>
<evidence type="ECO:0000259" key="10">
    <source>
        <dbReference type="PROSITE" id="PS51007"/>
    </source>
</evidence>
<keyword evidence="4 9" id="KW-0349">Heme</keyword>